<proteinExistence type="predicted"/>
<evidence type="ECO:0000256" key="2">
    <source>
        <dbReference type="ARBA" id="ARBA00022692"/>
    </source>
</evidence>
<keyword evidence="4 6" id="KW-0472">Membrane</keyword>
<name>A0A267GNN7_9PLAT</name>
<evidence type="ECO:0000313" key="8">
    <source>
        <dbReference type="Proteomes" id="UP000215902"/>
    </source>
</evidence>
<feature type="region of interest" description="Disordered" evidence="5">
    <location>
        <begin position="320"/>
        <end position="360"/>
    </location>
</feature>
<reference evidence="7 8" key="1">
    <citation type="submission" date="2017-06" db="EMBL/GenBank/DDBJ databases">
        <title>A platform for efficient transgenesis in Macrostomum lignano, a flatworm model organism for stem cell research.</title>
        <authorList>
            <person name="Berezikov E."/>
        </authorList>
    </citation>
    <scope>NUCLEOTIDE SEQUENCE [LARGE SCALE GENOMIC DNA]</scope>
    <source>
        <strain evidence="7">DV1</strain>
        <tissue evidence="7">Whole organism</tissue>
    </source>
</reference>
<feature type="transmembrane region" description="Helical" evidence="6">
    <location>
        <begin position="57"/>
        <end position="84"/>
    </location>
</feature>
<dbReference type="InterPro" id="IPR018499">
    <property type="entry name" value="Tetraspanin/Peripherin"/>
</dbReference>
<feature type="transmembrane region" description="Helical" evidence="6">
    <location>
        <begin position="12"/>
        <end position="36"/>
    </location>
</feature>
<comment type="subcellular location">
    <subcellularLocation>
        <location evidence="1">Membrane</location>
        <topology evidence="1">Multi-pass membrane protein</topology>
    </subcellularLocation>
</comment>
<keyword evidence="3 6" id="KW-1133">Transmembrane helix</keyword>
<protein>
    <recommendedName>
        <fullName evidence="9">Tetraspanin</fullName>
    </recommendedName>
</protein>
<keyword evidence="2 6" id="KW-0812">Transmembrane</keyword>
<dbReference type="Proteomes" id="UP000215902">
    <property type="component" value="Unassembled WGS sequence"/>
</dbReference>
<feature type="compositionally biased region" description="Basic and acidic residues" evidence="5">
    <location>
        <begin position="346"/>
        <end position="360"/>
    </location>
</feature>
<dbReference type="EMBL" id="NIVC01000223">
    <property type="protein sequence ID" value="PAA87635.1"/>
    <property type="molecule type" value="Genomic_DNA"/>
</dbReference>
<evidence type="ECO:0000256" key="3">
    <source>
        <dbReference type="ARBA" id="ARBA00022989"/>
    </source>
</evidence>
<evidence type="ECO:0000313" key="7">
    <source>
        <dbReference type="EMBL" id="PAA87635.1"/>
    </source>
</evidence>
<evidence type="ECO:0000256" key="5">
    <source>
        <dbReference type="SAM" id="MobiDB-lite"/>
    </source>
</evidence>
<comment type="caution">
    <text evidence="7">The sequence shown here is derived from an EMBL/GenBank/DDBJ whole genome shotgun (WGS) entry which is preliminary data.</text>
</comment>
<sequence length="360" mass="39428">MASLKRSGAALIFLSFLLIVIAAAMLIFDLVNFLKLNRESKEFTTAATSTRSFSQSVLSIILGVLGLLLGVCGIVGFCVVSRLVISLVCHLAGGKLLIGITIDFLSRILLISLMLISCTRTHEITETAMRQAMDYYGSTANSTGVRFTKAVNSFAEKELCCNWAGADHSDNLFKHSTWHRQLLKMHEVVGQLKLDHVNRKSERILLPVHCCTAVQPPSGHRGKGTLISAPSATGYCAGIYNMEKARKRGAIHAQDCLDLVTKRMRTLLYIYSGAHAAVILVYALTGVAAFQFLKSSVTEPDKSVRGRVMDDINEEDRIENKTANLKLDGRGRGKVEMSDEDNQEAADERPTSASLKGEDF</sequence>
<dbReference type="GO" id="GO:0016020">
    <property type="term" value="C:membrane"/>
    <property type="evidence" value="ECO:0007669"/>
    <property type="project" value="UniProtKB-SubCell"/>
</dbReference>
<gene>
    <name evidence="7" type="ORF">BOX15_Mlig012498g1</name>
</gene>
<evidence type="ECO:0000256" key="1">
    <source>
        <dbReference type="ARBA" id="ARBA00004141"/>
    </source>
</evidence>
<evidence type="ECO:0000256" key="6">
    <source>
        <dbReference type="SAM" id="Phobius"/>
    </source>
</evidence>
<keyword evidence="8" id="KW-1185">Reference proteome</keyword>
<evidence type="ECO:0000256" key="4">
    <source>
        <dbReference type="ARBA" id="ARBA00023136"/>
    </source>
</evidence>
<organism evidence="7 8">
    <name type="scientific">Macrostomum lignano</name>
    <dbReference type="NCBI Taxonomy" id="282301"/>
    <lineage>
        <taxon>Eukaryota</taxon>
        <taxon>Metazoa</taxon>
        <taxon>Spiralia</taxon>
        <taxon>Lophotrochozoa</taxon>
        <taxon>Platyhelminthes</taxon>
        <taxon>Rhabditophora</taxon>
        <taxon>Macrostomorpha</taxon>
        <taxon>Macrostomida</taxon>
        <taxon>Macrostomidae</taxon>
        <taxon>Macrostomum</taxon>
    </lineage>
</organism>
<feature type="compositionally biased region" description="Basic and acidic residues" evidence="5">
    <location>
        <begin position="327"/>
        <end position="337"/>
    </location>
</feature>
<accession>A0A267GNN7</accession>
<feature type="transmembrane region" description="Helical" evidence="6">
    <location>
        <begin position="268"/>
        <end position="293"/>
    </location>
</feature>
<dbReference type="AlphaFoldDB" id="A0A267GNN7"/>
<evidence type="ECO:0008006" key="9">
    <source>
        <dbReference type="Google" id="ProtNLM"/>
    </source>
</evidence>
<dbReference type="Pfam" id="PF00335">
    <property type="entry name" value="Tetraspanin"/>
    <property type="match status" value="1"/>
</dbReference>